<dbReference type="InterPro" id="IPR011021">
    <property type="entry name" value="Arrestin-like_N"/>
</dbReference>
<dbReference type="GO" id="GO:0015031">
    <property type="term" value="P:protein transport"/>
    <property type="evidence" value="ECO:0007669"/>
    <property type="project" value="TreeGrafter"/>
</dbReference>
<evidence type="ECO:0000256" key="2">
    <source>
        <dbReference type="SAM" id="MobiDB-lite"/>
    </source>
</evidence>
<dbReference type="Gene3D" id="2.60.40.640">
    <property type="match status" value="2"/>
</dbReference>
<dbReference type="AlphaFoldDB" id="A0A2B4ST35"/>
<feature type="region of interest" description="Disordered" evidence="2">
    <location>
        <begin position="329"/>
        <end position="377"/>
    </location>
</feature>
<keyword evidence="5" id="KW-1185">Reference proteome</keyword>
<dbReference type="SMART" id="SM01017">
    <property type="entry name" value="Arrestin_C"/>
    <property type="match status" value="1"/>
</dbReference>
<reference evidence="5" key="1">
    <citation type="journal article" date="2017" name="bioRxiv">
        <title>Comparative analysis of the genomes of Stylophora pistillata and Acropora digitifera provides evidence for extensive differences between species of corals.</title>
        <authorList>
            <person name="Voolstra C.R."/>
            <person name="Li Y."/>
            <person name="Liew Y.J."/>
            <person name="Baumgarten S."/>
            <person name="Zoccola D."/>
            <person name="Flot J.-F."/>
            <person name="Tambutte S."/>
            <person name="Allemand D."/>
            <person name="Aranda M."/>
        </authorList>
    </citation>
    <scope>NUCLEOTIDE SEQUENCE [LARGE SCALE GENOMIC DNA]</scope>
</reference>
<dbReference type="InterPro" id="IPR014752">
    <property type="entry name" value="Arrestin-like_C"/>
</dbReference>
<feature type="compositionally biased region" description="Polar residues" evidence="2">
    <location>
        <begin position="356"/>
        <end position="370"/>
    </location>
</feature>
<dbReference type="InterPro" id="IPR011022">
    <property type="entry name" value="Arrestin_C-like"/>
</dbReference>
<dbReference type="InterPro" id="IPR050357">
    <property type="entry name" value="Arrestin_domain-protein"/>
</dbReference>
<dbReference type="InterPro" id="IPR014756">
    <property type="entry name" value="Ig_E-set"/>
</dbReference>
<dbReference type="STRING" id="50429.A0A2B4ST35"/>
<dbReference type="PANTHER" id="PTHR11188:SF17">
    <property type="entry name" value="FI21816P1"/>
    <property type="match status" value="1"/>
</dbReference>
<dbReference type="Pfam" id="PF00339">
    <property type="entry name" value="Arrestin_N"/>
    <property type="match status" value="1"/>
</dbReference>
<evidence type="ECO:0000313" key="5">
    <source>
        <dbReference type="Proteomes" id="UP000225706"/>
    </source>
</evidence>
<name>A0A2B4ST35_STYPI</name>
<accession>A0A2B4ST35</accession>
<gene>
    <name evidence="4" type="primary">ARRDC3</name>
    <name evidence="4" type="ORF">AWC38_SpisGene2075</name>
</gene>
<dbReference type="GO" id="GO:0005737">
    <property type="term" value="C:cytoplasm"/>
    <property type="evidence" value="ECO:0007669"/>
    <property type="project" value="TreeGrafter"/>
</dbReference>
<evidence type="ECO:0000313" key="4">
    <source>
        <dbReference type="EMBL" id="PFX33071.1"/>
    </source>
</evidence>
<sequence length="377" mass="41770">MVNLFVIALTGDKRVFQPGDTISGVLLLNTNKEITLRGVRVELHGVGNVRIRSGKVTYARRETYLGFQSILLGRAPFQAGSDIKLQPGNYNFPFQFPLPVSPLPTSFEGAYGSVRYWLDAVVDRPWRIDLNTRTPLVIVERVQIRSPEFLEPRLKQEDRMLGWPCCPSGQLHTKARIGCLAYCPGQEVKISGLVNNESSKTVIGFEAQLVQTVLYKAPEATTRTVTEKLYVLKKEQELAPGDQTNVEFDSFVIPPVQPTTKGFGCIDISYAIKFKVRVKKAFNTDIIFPVVITTVPPNTEPSADPVLREQIFIALANYLASRAAAELDSNAQEATEGERNTVWDRPSAPEAVGPSVASSSERPGSTSGQPYQYYRMA</sequence>
<dbReference type="PANTHER" id="PTHR11188">
    <property type="entry name" value="ARRESTIN DOMAIN CONTAINING PROTEIN"/>
    <property type="match status" value="1"/>
</dbReference>
<proteinExistence type="inferred from homology"/>
<protein>
    <submittedName>
        <fullName evidence="4">Arrestin domain-containing protein 3</fullName>
    </submittedName>
</protein>
<evidence type="ECO:0000256" key="1">
    <source>
        <dbReference type="ARBA" id="ARBA00005298"/>
    </source>
</evidence>
<dbReference type="EMBL" id="LSMT01000016">
    <property type="protein sequence ID" value="PFX33071.1"/>
    <property type="molecule type" value="Genomic_DNA"/>
</dbReference>
<comment type="similarity">
    <text evidence="1">Belongs to the arrestin family.</text>
</comment>
<dbReference type="OrthoDB" id="5948667at2759"/>
<comment type="caution">
    <text evidence="4">The sequence shown here is derived from an EMBL/GenBank/DDBJ whole genome shotgun (WGS) entry which is preliminary data.</text>
</comment>
<evidence type="ECO:0000259" key="3">
    <source>
        <dbReference type="SMART" id="SM01017"/>
    </source>
</evidence>
<dbReference type="Proteomes" id="UP000225706">
    <property type="component" value="Unassembled WGS sequence"/>
</dbReference>
<dbReference type="Pfam" id="PF02752">
    <property type="entry name" value="Arrestin_C"/>
    <property type="match status" value="1"/>
</dbReference>
<organism evidence="4 5">
    <name type="scientific">Stylophora pistillata</name>
    <name type="common">Smooth cauliflower coral</name>
    <dbReference type="NCBI Taxonomy" id="50429"/>
    <lineage>
        <taxon>Eukaryota</taxon>
        <taxon>Metazoa</taxon>
        <taxon>Cnidaria</taxon>
        <taxon>Anthozoa</taxon>
        <taxon>Hexacorallia</taxon>
        <taxon>Scleractinia</taxon>
        <taxon>Astrocoeniina</taxon>
        <taxon>Pocilloporidae</taxon>
        <taxon>Stylophora</taxon>
    </lineage>
</organism>
<dbReference type="SUPFAM" id="SSF81296">
    <property type="entry name" value="E set domains"/>
    <property type="match status" value="2"/>
</dbReference>
<feature type="domain" description="Arrestin C-terminal-like" evidence="3">
    <location>
        <begin position="167"/>
        <end position="297"/>
    </location>
</feature>